<keyword evidence="1" id="KW-1133">Transmembrane helix</keyword>
<organism evidence="2 3">
    <name type="scientific">Puccinia sorghi</name>
    <dbReference type="NCBI Taxonomy" id="27349"/>
    <lineage>
        <taxon>Eukaryota</taxon>
        <taxon>Fungi</taxon>
        <taxon>Dikarya</taxon>
        <taxon>Basidiomycota</taxon>
        <taxon>Pucciniomycotina</taxon>
        <taxon>Pucciniomycetes</taxon>
        <taxon>Pucciniales</taxon>
        <taxon>Pucciniaceae</taxon>
        <taxon>Puccinia</taxon>
    </lineage>
</organism>
<dbReference type="VEuPathDB" id="FungiDB:VP01_3718g1"/>
<dbReference type="AlphaFoldDB" id="A0A0L6UU68"/>
<sequence>MSESPPLMCVKYPLVSLRKTSRLKETVNGLPFDNLIDPPVCTKTLSLYIPKTPAAPHPQLPPIPAPTEPIYLRYCGLQDFNSNSFDHFIPETMVRLNHSASLGCIGIRLKSWNHVLRNKFLLLMGIVEQNLVQLLNNLRKYWCPSNDSFFTLATEQYLKNLKYSIAIPSHYLSQWNKIIDEIHYCSRLRFLTYFPLRVTPDEFETEKEFISKITSYTSNTRLLTERRLEASFRKKRTLSRVSLSCLSLSFSLCLFLKLPALEFVMICQSILSLMFALFVNSFQVHQGTIFGTSMFVFNMSLFFSSFHFFSFFFIFFFHFFFFTDPHFSAICDLRCHIPDIKMGSLGFMSSRSQLNLHPYMPENLDVDHKPGSYDFIPQFSFSSLSTNSLNDFRLEASLWGKHHLLRDSLQFFFPIGVHRLVRLNKKLKSDLRTGIIWIFLLLPGMVVMRLSDPVENVSWDHLIKAEITLCYLVQFYTSQTLVPLWPQFQKAQGRIKIP</sequence>
<feature type="transmembrane region" description="Helical" evidence="1">
    <location>
        <begin position="294"/>
        <end position="321"/>
    </location>
</feature>
<keyword evidence="1" id="KW-0472">Membrane</keyword>
<proteinExistence type="predicted"/>
<comment type="caution">
    <text evidence="2">The sequence shown here is derived from an EMBL/GenBank/DDBJ whole genome shotgun (WGS) entry which is preliminary data.</text>
</comment>
<keyword evidence="1" id="KW-0812">Transmembrane</keyword>
<dbReference type="Proteomes" id="UP000037035">
    <property type="component" value="Unassembled WGS sequence"/>
</dbReference>
<evidence type="ECO:0000313" key="2">
    <source>
        <dbReference type="EMBL" id="KNZ52039.1"/>
    </source>
</evidence>
<reference evidence="2 3" key="1">
    <citation type="submission" date="2015-08" db="EMBL/GenBank/DDBJ databases">
        <title>Next Generation Sequencing and Analysis of the Genome of Puccinia sorghi L Schw, the Causal Agent of Maize Common Rust.</title>
        <authorList>
            <person name="Rochi L."/>
            <person name="Burguener G."/>
            <person name="Darino M."/>
            <person name="Turjanski A."/>
            <person name="Kreff E."/>
            <person name="Dieguez M.J."/>
            <person name="Sacco F."/>
        </authorList>
    </citation>
    <scope>NUCLEOTIDE SEQUENCE [LARGE SCALE GENOMIC DNA]</scope>
    <source>
        <strain evidence="2 3">RO10H11247</strain>
    </source>
</reference>
<keyword evidence="3" id="KW-1185">Reference proteome</keyword>
<name>A0A0L6UU68_9BASI</name>
<dbReference type="EMBL" id="LAVV01008744">
    <property type="protein sequence ID" value="KNZ52039.1"/>
    <property type="molecule type" value="Genomic_DNA"/>
</dbReference>
<evidence type="ECO:0000313" key="3">
    <source>
        <dbReference type="Proteomes" id="UP000037035"/>
    </source>
</evidence>
<accession>A0A0L6UU68</accession>
<evidence type="ECO:0000256" key="1">
    <source>
        <dbReference type="SAM" id="Phobius"/>
    </source>
</evidence>
<gene>
    <name evidence="2" type="ORF">VP01_3718g1</name>
</gene>
<protein>
    <submittedName>
        <fullName evidence="2">Uncharacterized protein</fullName>
    </submittedName>
</protein>
<feature type="transmembrane region" description="Helical" evidence="1">
    <location>
        <begin position="263"/>
        <end position="282"/>
    </location>
</feature>